<accession>A0ABM7IMD1</accession>
<sequence>MSTAVTAPVWGSRDAILRSVWVATGESPEWIAQRTDELLRQLQSAFDVPYWRTSKDQRWEGSPAALAEIVREFVGTGIDGDPEPENGYVFTVSGAGPRVAPRVRVSAGSVSTGGRLPSHHLTVELREMYVGAITAEDGDIVCAAVARTWGPAMFALADDPTRGTARRGNWKIGIGYRTWISSEVGTVSRVAEGLTATELAGGTLISAPDDWPAERVVAAMMETLAANGLDEVPH</sequence>
<dbReference type="EMBL" id="AP022577">
    <property type="protein sequence ID" value="BBX87941.1"/>
    <property type="molecule type" value="Genomic_DNA"/>
</dbReference>
<evidence type="ECO:0008006" key="3">
    <source>
        <dbReference type="Google" id="ProtNLM"/>
    </source>
</evidence>
<dbReference type="Proteomes" id="UP000465609">
    <property type="component" value="Chromosome"/>
</dbReference>
<gene>
    <name evidence="1" type="ORF">MAUB_58140</name>
</gene>
<organism evidence="1 2">
    <name type="scientific">Mycolicibacterium aubagnense</name>
    <dbReference type="NCBI Taxonomy" id="319707"/>
    <lineage>
        <taxon>Bacteria</taxon>
        <taxon>Bacillati</taxon>
        <taxon>Actinomycetota</taxon>
        <taxon>Actinomycetes</taxon>
        <taxon>Mycobacteriales</taxon>
        <taxon>Mycobacteriaceae</taxon>
        <taxon>Mycolicibacterium</taxon>
    </lineage>
</organism>
<proteinExistence type="predicted"/>
<dbReference type="RefSeq" id="WP_138230369.1">
    <property type="nucleotide sequence ID" value="NZ_AP022577.1"/>
</dbReference>
<evidence type="ECO:0000313" key="1">
    <source>
        <dbReference type="EMBL" id="BBX87941.1"/>
    </source>
</evidence>
<keyword evidence="2" id="KW-1185">Reference proteome</keyword>
<name>A0ABM7IMD1_9MYCO</name>
<reference evidence="1 2" key="1">
    <citation type="journal article" date="2019" name="Emerg. Microbes Infect.">
        <title>Comprehensive subspecies identification of 175 nontuberculous mycobacteria species based on 7547 genomic profiles.</title>
        <authorList>
            <person name="Matsumoto Y."/>
            <person name="Kinjo T."/>
            <person name="Motooka D."/>
            <person name="Nabeya D."/>
            <person name="Jung N."/>
            <person name="Uechi K."/>
            <person name="Horii T."/>
            <person name="Iida T."/>
            <person name="Fujita J."/>
            <person name="Nakamura S."/>
        </authorList>
    </citation>
    <scope>NUCLEOTIDE SEQUENCE [LARGE SCALE GENOMIC DNA]</scope>
    <source>
        <strain evidence="1 2">JCM 15296</strain>
    </source>
</reference>
<protein>
    <recommendedName>
        <fullName evidence="3">ESX secretion-associated protein EspG</fullName>
    </recommendedName>
</protein>
<evidence type="ECO:0000313" key="2">
    <source>
        <dbReference type="Proteomes" id="UP000465609"/>
    </source>
</evidence>